<reference evidence="1" key="1">
    <citation type="submission" date="2020-02" db="EMBL/GenBank/DDBJ databases">
        <authorList>
            <person name="Meier V. D."/>
        </authorList>
    </citation>
    <scope>NUCLEOTIDE SEQUENCE</scope>
    <source>
        <strain evidence="1">AVDCRST_MAG18</strain>
    </source>
</reference>
<dbReference type="AlphaFoldDB" id="A0A6J4VFS8"/>
<evidence type="ECO:0000313" key="1">
    <source>
        <dbReference type="EMBL" id="CAA9577304.1"/>
    </source>
</evidence>
<organism evidence="1">
    <name type="scientific">uncultured Thermomicrobiales bacterium</name>
    <dbReference type="NCBI Taxonomy" id="1645740"/>
    <lineage>
        <taxon>Bacteria</taxon>
        <taxon>Pseudomonadati</taxon>
        <taxon>Thermomicrobiota</taxon>
        <taxon>Thermomicrobia</taxon>
        <taxon>Thermomicrobiales</taxon>
        <taxon>environmental samples</taxon>
    </lineage>
</organism>
<gene>
    <name evidence="1" type="ORF">AVDCRST_MAG18-2705</name>
</gene>
<sequence>MAVQLTIPYETLIALVEQLPPDEQRDLLHRIRERASQRALSDEEWQAAFQSLMIDRPLVGPVSLRRADWYDDDGR</sequence>
<dbReference type="EMBL" id="CADCWN010000207">
    <property type="protein sequence ID" value="CAA9577304.1"/>
    <property type="molecule type" value="Genomic_DNA"/>
</dbReference>
<accession>A0A6J4VFS8</accession>
<proteinExistence type="predicted"/>
<name>A0A6J4VFS8_9BACT</name>
<protein>
    <submittedName>
        <fullName evidence="1">Uncharacterized protein</fullName>
    </submittedName>
</protein>